<reference evidence="1 2" key="1">
    <citation type="submission" date="2020-09" db="EMBL/GenBank/DDBJ databases">
        <title>De no assembly of potato wild relative species, Solanum commersonii.</title>
        <authorList>
            <person name="Cho K."/>
        </authorList>
    </citation>
    <scope>NUCLEOTIDE SEQUENCE [LARGE SCALE GENOMIC DNA]</scope>
    <source>
        <strain evidence="1">LZ3.2</strain>
        <tissue evidence="1">Leaf</tissue>
    </source>
</reference>
<keyword evidence="2" id="KW-1185">Reference proteome</keyword>
<dbReference type="EMBL" id="JACXVP010000010">
    <property type="protein sequence ID" value="KAG5579918.1"/>
    <property type="molecule type" value="Genomic_DNA"/>
</dbReference>
<evidence type="ECO:0000313" key="2">
    <source>
        <dbReference type="Proteomes" id="UP000824120"/>
    </source>
</evidence>
<dbReference type="OrthoDB" id="768353at2759"/>
<accession>A0A9J5WY80</accession>
<protein>
    <recommendedName>
        <fullName evidence="3">Reverse transcriptase domain-containing protein</fullName>
    </recommendedName>
</protein>
<proteinExistence type="predicted"/>
<evidence type="ECO:0008006" key="3">
    <source>
        <dbReference type="Google" id="ProtNLM"/>
    </source>
</evidence>
<evidence type="ECO:0000313" key="1">
    <source>
        <dbReference type="EMBL" id="KAG5579918.1"/>
    </source>
</evidence>
<organism evidence="1 2">
    <name type="scientific">Solanum commersonii</name>
    <name type="common">Commerson's wild potato</name>
    <name type="synonym">Commerson's nightshade</name>
    <dbReference type="NCBI Taxonomy" id="4109"/>
    <lineage>
        <taxon>Eukaryota</taxon>
        <taxon>Viridiplantae</taxon>
        <taxon>Streptophyta</taxon>
        <taxon>Embryophyta</taxon>
        <taxon>Tracheophyta</taxon>
        <taxon>Spermatophyta</taxon>
        <taxon>Magnoliopsida</taxon>
        <taxon>eudicotyledons</taxon>
        <taxon>Gunneridae</taxon>
        <taxon>Pentapetalae</taxon>
        <taxon>asterids</taxon>
        <taxon>lamiids</taxon>
        <taxon>Solanales</taxon>
        <taxon>Solanaceae</taxon>
        <taxon>Solanoideae</taxon>
        <taxon>Solaneae</taxon>
        <taxon>Solanum</taxon>
    </lineage>
</organism>
<gene>
    <name evidence="1" type="ORF">H5410_050545</name>
</gene>
<dbReference type="Proteomes" id="UP000824120">
    <property type="component" value="Chromosome 10"/>
</dbReference>
<name>A0A9J5WY80_SOLCO</name>
<comment type="caution">
    <text evidence="1">The sequence shown here is derived from an EMBL/GenBank/DDBJ whole genome shotgun (WGS) entry which is preliminary data.</text>
</comment>
<sequence>MDESTRYIQDEVHQRMLFADDIILIDETCMTVNARLKVWIQTLESKGFNDVNHEACEEVRFGTQVISKKDSFKYTDSIIQKSGDIK</sequence>
<dbReference type="AlphaFoldDB" id="A0A9J5WY80"/>